<gene>
    <name evidence="2" type="ORF">TI39_contig5891g00005</name>
</gene>
<sequence length="386" mass="43642">MADLNESSRLGEEKLSSTTSSPCFCVECREKHASEPSGASQPGEQTSHQIQEPLTSIVSALKPAAPSTTIVSSVPTAESLREGLASLPQELCEMVYDLTFTAKTGARDITSQKLNDLKLLRVDRTSRKKYAETYYGGGSKFYFPRDYYDKRIRDLITDWLQCLSKNERALVDVVMICIETESPFYSEFFENCSADMGLTHPLRVICTHEASEKIPDVYVRGVSDHGDLEIYDSDGCRPWRSRATASPSPEDFLAVLPQELRDWVYEFTSTAATSTKQDLDSCVGIAEYIAHLKLMRISNTTRAKYAQSYFSSRTFAARHGRFWLRSICPTHREALVDVEFRGCWGDPSPSHIQKIYEMARVGREFGQSLENKVRVLSRNRRTGVWE</sequence>
<evidence type="ECO:0000313" key="2">
    <source>
        <dbReference type="EMBL" id="KJX92205.1"/>
    </source>
</evidence>
<organism evidence="2 3">
    <name type="scientific">Zymoseptoria brevis</name>
    <dbReference type="NCBI Taxonomy" id="1047168"/>
    <lineage>
        <taxon>Eukaryota</taxon>
        <taxon>Fungi</taxon>
        <taxon>Dikarya</taxon>
        <taxon>Ascomycota</taxon>
        <taxon>Pezizomycotina</taxon>
        <taxon>Dothideomycetes</taxon>
        <taxon>Dothideomycetidae</taxon>
        <taxon>Mycosphaerellales</taxon>
        <taxon>Mycosphaerellaceae</taxon>
        <taxon>Zymoseptoria</taxon>
    </lineage>
</organism>
<evidence type="ECO:0000313" key="3">
    <source>
        <dbReference type="Proteomes" id="UP000033647"/>
    </source>
</evidence>
<proteinExistence type="predicted"/>
<comment type="caution">
    <text evidence="2">The sequence shown here is derived from an EMBL/GenBank/DDBJ whole genome shotgun (WGS) entry which is preliminary data.</text>
</comment>
<accession>A0A0F4G7I2</accession>
<dbReference type="EMBL" id="LAFY01005846">
    <property type="protein sequence ID" value="KJX92205.1"/>
    <property type="molecule type" value="Genomic_DNA"/>
</dbReference>
<evidence type="ECO:0000256" key="1">
    <source>
        <dbReference type="SAM" id="MobiDB-lite"/>
    </source>
</evidence>
<keyword evidence="3" id="KW-1185">Reference proteome</keyword>
<name>A0A0F4G7I2_9PEZI</name>
<reference evidence="2 3" key="1">
    <citation type="submission" date="2015-03" db="EMBL/GenBank/DDBJ databases">
        <title>RNA-seq based gene annotation and comparative genomics of four Zymoseptoria species reveal species-specific pathogenicity related genes and transposable element activity.</title>
        <authorList>
            <person name="Grandaubert J."/>
            <person name="Bhattacharyya A."/>
            <person name="Stukenbrock E.H."/>
        </authorList>
    </citation>
    <scope>NUCLEOTIDE SEQUENCE [LARGE SCALE GENOMIC DNA]</scope>
    <source>
        <strain evidence="2 3">Zb18110</strain>
    </source>
</reference>
<protein>
    <submittedName>
        <fullName evidence="2">Uncharacterized protein</fullName>
    </submittedName>
</protein>
<dbReference type="Proteomes" id="UP000033647">
    <property type="component" value="Unassembled WGS sequence"/>
</dbReference>
<dbReference type="AlphaFoldDB" id="A0A0F4G7I2"/>
<feature type="region of interest" description="Disordered" evidence="1">
    <location>
        <begin position="1"/>
        <end position="21"/>
    </location>
</feature>
<dbReference type="OrthoDB" id="3650904at2759"/>